<dbReference type="Pfam" id="PF05050">
    <property type="entry name" value="Methyltransf_21"/>
    <property type="match status" value="1"/>
</dbReference>
<dbReference type="InterPro" id="IPR029063">
    <property type="entry name" value="SAM-dependent_MTases_sf"/>
</dbReference>
<organism evidence="2 3">
    <name type="scientific">Candidatus Giovannonibacteria bacterium GW2011_GWA1_44_25</name>
    <dbReference type="NCBI Taxonomy" id="1618645"/>
    <lineage>
        <taxon>Bacteria</taxon>
        <taxon>Candidatus Giovannoniibacteriota</taxon>
    </lineage>
</organism>
<evidence type="ECO:0000259" key="1">
    <source>
        <dbReference type="Pfam" id="PF05050"/>
    </source>
</evidence>
<dbReference type="AlphaFoldDB" id="A0A0G1LKJ4"/>
<dbReference type="PANTHER" id="PTHR34203">
    <property type="entry name" value="METHYLTRANSFERASE, FKBM FAMILY PROTEIN"/>
    <property type="match status" value="1"/>
</dbReference>
<dbReference type="SUPFAM" id="SSF53335">
    <property type="entry name" value="S-adenosyl-L-methionine-dependent methyltransferases"/>
    <property type="match status" value="1"/>
</dbReference>
<evidence type="ECO:0000313" key="3">
    <source>
        <dbReference type="Proteomes" id="UP000034087"/>
    </source>
</evidence>
<keyword evidence="2" id="KW-0808">Transferase</keyword>
<keyword evidence="2" id="KW-0489">Methyltransferase</keyword>
<dbReference type="InterPro" id="IPR052514">
    <property type="entry name" value="SAM-dependent_MTase"/>
</dbReference>
<dbReference type="GO" id="GO:0032259">
    <property type="term" value="P:methylation"/>
    <property type="evidence" value="ECO:0007669"/>
    <property type="project" value="UniProtKB-KW"/>
</dbReference>
<gene>
    <name evidence="2" type="ORF">UW53_C0001G0109</name>
</gene>
<feature type="domain" description="Methyltransferase FkbM" evidence="1">
    <location>
        <begin position="94"/>
        <end position="256"/>
    </location>
</feature>
<name>A0A0G1LKJ4_9BACT</name>
<dbReference type="NCBIfam" id="TIGR01444">
    <property type="entry name" value="fkbM_fam"/>
    <property type="match status" value="1"/>
</dbReference>
<dbReference type="GO" id="GO:0008168">
    <property type="term" value="F:methyltransferase activity"/>
    <property type="evidence" value="ECO:0007669"/>
    <property type="project" value="UniProtKB-KW"/>
</dbReference>
<dbReference type="Gene3D" id="3.40.50.150">
    <property type="entry name" value="Vaccinia Virus protein VP39"/>
    <property type="match status" value="1"/>
</dbReference>
<dbReference type="InterPro" id="IPR006342">
    <property type="entry name" value="FkbM_mtfrase"/>
</dbReference>
<dbReference type="Proteomes" id="UP000034087">
    <property type="component" value="Unassembled WGS sequence"/>
</dbReference>
<comment type="caution">
    <text evidence="2">The sequence shown here is derived from an EMBL/GenBank/DDBJ whole genome shotgun (WGS) entry which is preliminary data.</text>
</comment>
<reference evidence="2 3" key="1">
    <citation type="journal article" date="2015" name="Nature">
        <title>rRNA introns, odd ribosomes, and small enigmatic genomes across a large radiation of phyla.</title>
        <authorList>
            <person name="Brown C.T."/>
            <person name="Hug L.A."/>
            <person name="Thomas B.C."/>
            <person name="Sharon I."/>
            <person name="Castelle C.J."/>
            <person name="Singh A."/>
            <person name="Wilkins M.J."/>
            <person name="Williams K.H."/>
            <person name="Banfield J.F."/>
        </authorList>
    </citation>
    <scope>NUCLEOTIDE SEQUENCE [LARGE SCALE GENOMIC DNA]</scope>
</reference>
<evidence type="ECO:0000313" key="2">
    <source>
        <dbReference type="EMBL" id="KKT60459.1"/>
    </source>
</evidence>
<protein>
    <submittedName>
        <fullName evidence="2">SAM-dependent methyltransferase</fullName>
    </submittedName>
</protein>
<dbReference type="EMBL" id="LCIR01000001">
    <property type="protein sequence ID" value="KKT60459.1"/>
    <property type="molecule type" value="Genomic_DNA"/>
</dbReference>
<accession>A0A0G1LKJ4</accession>
<dbReference type="PANTHER" id="PTHR34203:SF15">
    <property type="entry name" value="SLL1173 PROTEIN"/>
    <property type="match status" value="1"/>
</dbReference>
<proteinExistence type="predicted"/>
<sequence>MFFDYQIYRLLVACVKSVKLFFISKQFWPTSQWLGFWFTHRKETIVNVSNIKLFIRSDNLQSKLADLYMVKSCVIDKQYDYSPGVLNQCKTIIDIGTHIGSFSVYAARQAEDSSIFSFEPSPENYFQLSKNIALNGLTNVRPFQKAVAAHSGKAPFYYDRFNNAAHGLIQKTKDFIDVDCTTLKEVFLDFKIEQCDFLKIDCEGAEYEILFNTPAEILKRIRRIVLEYHDPIFYGAKNVEHTPKNLARFLNETGFETKILPENRAQGILLAVHRQ</sequence>
<dbReference type="PATRIC" id="fig|1618645.3.peg.110"/>